<evidence type="ECO:0000313" key="9">
    <source>
        <dbReference type="EMBL" id="CAK7913223.1"/>
    </source>
</evidence>
<organism evidence="9 10">
    <name type="scientific">[Candida] anglica</name>
    <dbReference type="NCBI Taxonomy" id="148631"/>
    <lineage>
        <taxon>Eukaryota</taxon>
        <taxon>Fungi</taxon>
        <taxon>Dikarya</taxon>
        <taxon>Ascomycota</taxon>
        <taxon>Saccharomycotina</taxon>
        <taxon>Pichiomycetes</taxon>
        <taxon>Debaryomycetaceae</taxon>
        <taxon>Kurtzmaniella</taxon>
    </lineage>
</organism>
<keyword evidence="4" id="KW-0805">Transcription regulation</keyword>
<dbReference type="EMBL" id="OZ004258">
    <property type="protein sequence ID" value="CAK7913223.1"/>
    <property type="molecule type" value="Genomic_DNA"/>
</dbReference>
<evidence type="ECO:0000313" key="10">
    <source>
        <dbReference type="Proteomes" id="UP001497600"/>
    </source>
</evidence>
<gene>
    <name evidence="9" type="primary">TFB1</name>
    <name evidence="9" type="ORF">CAAN4_F10704</name>
</gene>
<dbReference type="PANTHER" id="PTHR12856">
    <property type="entry name" value="TRANSCRIPTION INITIATION FACTOR IIH-RELATED"/>
    <property type="match status" value="1"/>
</dbReference>
<dbReference type="SUPFAM" id="SSF140383">
    <property type="entry name" value="BSD domain-like"/>
    <property type="match status" value="1"/>
</dbReference>
<dbReference type="InterPro" id="IPR027079">
    <property type="entry name" value="Tfb1/GTF2H1"/>
</dbReference>
<keyword evidence="6" id="KW-0539">Nucleus</keyword>
<comment type="subcellular location">
    <subcellularLocation>
        <location evidence="1">Nucleus</location>
    </subcellularLocation>
</comment>
<dbReference type="SMART" id="SM00751">
    <property type="entry name" value="BSD"/>
    <property type="match status" value="2"/>
</dbReference>
<feature type="compositionally biased region" description="Gly residues" evidence="7">
    <location>
        <begin position="115"/>
        <end position="137"/>
    </location>
</feature>
<evidence type="ECO:0000256" key="2">
    <source>
        <dbReference type="ARBA" id="ARBA00009448"/>
    </source>
</evidence>
<dbReference type="Proteomes" id="UP001497600">
    <property type="component" value="Chromosome F"/>
</dbReference>
<reference evidence="9 10" key="1">
    <citation type="submission" date="2024-01" db="EMBL/GenBank/DDBJ databases">
        <authorList>
            <consortium name="Genoscope - CEA"/>
            <person name="William W."/>
        </authorList>
    </citation>
    <scope>NUCLEOTIDE SEQUENCE [LARGE SCALE GENOMIC DNA]</scope>
    <source>
        <strain evidence="9 10">29B2s-10</strain>
    </source>
</reference>
<dbReference type="InterPro" id="IPR005607">
    <property type="entry name" value="BSD_dom"/>
</dbReference>
<feature type="domain" description="BSD" evidence="8">
    <location>
        <begin position="243"/>
        <end position="295"/>
    </location>
</feature>
<feature type="compositionally biased region" description="Low complexity" evidence="7">
    <location>
        <begin position="335"/>
        <end position="361"/>
    </location>
</feature>
<keyword evidence="3" id="KW-0677">Repeat</keyword>
<evidence type="ECO:0000256" key="6">
    <source>
        <dbReference type="ARBA" id="ARBA00023242"/>
    </source>
</evidence>
<dbReference type="SUPFAM" id="SSF50729">
    <property type="entry name" value="PH domain-like"/>
    <property type="match status" value="1"/>
</dbReference>
<protein>
    <submittedName>
        <fullName evidence="9">General transcription and DNA repair factor IIH subunit Tfb1p</fullName>
    </submittedName>
</protein>
<dbReference type="Pfam" id="PF03909">
    <property type="entry name" value="BSD"/>
    <property type="match status" value="1"/>
</dbReference>
<proteinExistence type="inferred from homology"/>
<dbReference type="Gene3D" id="2.30.29.30">
    <property type="entry name" value="Pleckstrin-homology domain (PH domain)/Phosphotyrosine-binding domain (PTB)"/>
    <property type="match status" value="1"/>
</dbReference>
<feature type="region of interest" description="Disordered" evidence="7">
    <location>
        <begin position="109"/>
        <end position="153"/>
    </location>
</feature>
<dbReference type="Pfam" id="PF08567">
    <property type="entry name" value="PH_TFIIH"/>
    <property type="match status" value="1"/>
</dbReference>
<keyword evidence="5" id="KW-0804">Transcription</keyword>
<evidence type="ECO:0000256" key="4">
    <source>
        <dbReference type="ARBA" id="ARBA00023015"/>
    </source>
</evidence>
<accession>A0ABP0EFG1</accession>
<dbReference type="PROSITE" id="PS50858">
    <property type="entry name" value="BSD"/>
    <property type="match status" value="1"/>
</dbReference>
<dbReference type="CDD" id="cd13229">
    <property type="entry name" value="PH_TFIIH"/>
    <property type="match status" value="1"/>
</dbReference>
<evidence type="ECO:0000256" key="7">
    <source>
        <dbReference type="SAM" id="MobiDB-lite"/>
    </source>
</evidence>
<evidence type="ECO:0000259" key="8">
    <source>
        <dbReference type="PROSITE" id="PS50858"/>
    </source>
</evidence>
<evidence type="ECO:0000256" key="5">
    <source>
        <dbReference type="ARBA" id="ARBA00023163"/>
    </source>
</evidence>
<evidence type="ECO:0000256" key="3">
    <source>
        <dbReference type="ARBA" id="ARBA00022737"/>
    </source>
</evidence>
<feature type="compositionally biased region" description="Polar residues" evidence="7">
    <location>
        <begin position="362"/>
        <end position="376"/>
    </location>
</feature>
<dbReference type="InterPro" id="IPR035925">
    <property type="entry name" value="BSD_dom_sf"/>
</dbReference>
<dbReference type="InterPro" id="IPR011993">
    <property type="entry name" value="PH-like_dom_sf"/>
</dbReference>
<name>A0ABP0EFG1_9ASCO</name>
<comment type="similarity">
    <text evidence="2">Belongs to the TFB1 family.</text>
</comment>
<keyword evidence="10" id="KW-1185">Reference proteome</keyword>
<feature type="region of interest" description="Disordered" evidence="7">
    <location>
        <begin position="335"/>
        <end position="383"/>
    </location>
</feature>
<sequence>MSTVSGACIVSKISGMIHIKEDATPSVIEWTAIDQSKVVTIPLNALTNLQASKETTPKLMLKLTYKVAEEETKDLKLTFSNRPTMNNVKDVLQSILARSRTVVKDVPVNTRVEGPGSGINGGTSTGGGVQGSGGAGTPGPSSGSEPPTSSSNAILASADNLNFSHPQSLSDAALLKNHTLQQKLLLEDKLLREKFTQAVINFKLSPVMFWQTRLNQLRTFALTISQHRGPYNVLSTIKPVASSDNQVNVNVTRDTIREIFDTYPIIKKSFDDLVPAKFPEGEFWSRFFNSKLFRRLRGDKINNSNERGDVVLDKYLYVDADFVEAEAAKTQAAAATTTGATTSAGTAASTTDGSASGTSNAENKLSDSAPTKTDSATLEPAQKRQKLSKLIDLLANEEDNSQKLGNQPDITMRYGDNAANLLNNPKNKSGALNGGENEMLVIMRNMNKLSSKMVNSTRAAAEDLEDHAAAEAKSLQLQDLHETEEIHYTTLKINNEPVVQESTNIEVTTPLNILNEFMLREKFENLGNGIDLCESYSTKKDDIEKTSIEINSLIKHNFKTFRLGSGGGNMSATALAAQTIIPVSIIQDIITTHITSMELLTHFWRGFLSGDSSQAVATRKIVISLKKCLAHFDTIEEQCLELVKTHTTDEKLREKLTKEVKESLMCDRNGLTRACREFQQALNAAESV</sequence>
<dbReference type="InterPro" id="IPR013876">
    <property type="entry name" value="TFIIH_BTF_p62_N"/>
</dbReference>
<feature type="compositionally biased region" description="Low complexity" evidence="7">
    <location>
        <begin position="138"/>
        <end position="151"/>
    </location>
</feature>
<evidence type="ECO:0000256" key="1">
    <source>
        <dbReference type="ARBA" id="ARBA00004123"/>
    </source>
</evidence>